<reference evidence="2 3" key="1">
    <citation type="journal article" date="2015" name="Biotechnol. Biofuels">
        <title>Enhanced degradation of softwood versus hardwood by the white-rot fungus Pycnoporus coccineus.</title>
        <authorList>
            <person name="Couturier M."/>
            <person name="Navarro D."/>
            <person name="Chevret D."/>
            <person name="Henrissat B."/>
            <person name="Piumi F."/>
            <person name="Ruiz-Duenas F.J."/>
            <person name="Martinez A.T."/>
            <person name="Grigoriev I.V."/>
            <person name="Riley R."/>
            <person name="Lipzen A."/>
            <person name="Berrin J.G."/>
            <person name="Master E.R."/>
            <person name="Rosso M.N."/>
        </authorList>
    </citation>
    <scope>NUCLEOTIDE SEQUENCE [LARGE SCALE GENOMIC DNA]</scope>
    <source>
        <strain evidence="2 3">BRFM310</strain>
    </source>
</reference>
<organism evidence="2 3">
    <name type="scientific">Trametes coccinea (strain BRFM310)</name>
    <name type="common">Pycnoporus coccineus</name>
    <dbReference type="NCBI Taxonomy" id="1353009"/>
    <lineage>
        <taxon>Eukaryota</taxon>
        <taxon>Fungi</taxon>
        <taxon>Dikarya</taxon>
        <taxon>Basidiomycota</taxon>
        <taxon>Agaricomycotina</taxon>
        <taxon>Agaricomycetes</taxon>
        <taxon>Polyporales</taxon>
        <taxon>Polyporaceae</taxon>
        <taxon>Trametes</taxon>
    </lineage>
</organism>
<accession>A0A1Y2IQ54</accession>
<dbReference type="Proteomes" id="UP000193067">
    <property type="component" value="Unassembled WGS sequence"/>
</dbReference>
<feature type="region of interest" description="Disordered" evidence="1">
    <location>
        <begin position="123"/>
        <end position="151"/>
    </location>
</feature>
<dbReference type="EMBL" id="KZ084103">
    <property type="protein sequence ID" value="OSD02764.1"/>
    <property type="molecule type" value="Genomic_DNA"/>
</dbReference>
<protein>
    <submittedName>
        <fullName evidence="2">Uncharacterized protein</fullName>
    </submittedName>
</protein>
<evidence type="ECO:0000313" key="2">
    <source>
        <dbReference type="EMBL" id="OSD02764.1"/>
    </source>
</evidence>
<feature type="compositionally biased region" description="Basic and acidic residues" evidence="1">
    <location>
        <begin position="128"/>
        <end position="143"/>
    </location>
</feature>
<gene>
    <name evidence="2" type="ORF">PYCCODRAFT_302385</name>
</gene>
<keyword evidence="3" id="KW-1185">Reference proteome</keyword>
<name>A0A1Y2IQ54_TRAC3</name>
<sequence>MASRYSRGQSVVGAESGKAFTACTLTTTPCSVRCSFAGETRSEHQPGLPCHALAPSAAHLPATCLQKPYCGMRDLLPHIETAWPCMRPQGLQMIQPRGRQHNVRSQGRICKLYRQLERQQRPLAIRRVGHDDDDGRTGEMDLRRRSKASKM</sequence>
<dbReference type="AlphaFoldDB" id="A0A1Y2IQ54"/>
<evidence type="ECO:0000313" key="3">
    <source>
        <dbReference type="Proteomes" id="UP000193067"/>
    </source>
</evidence>
<evidence type="ECO:0000256" key="1">
    <source>
        <dbReference type="SAM" id="MobiDB-lite"/>
    </source>
</evidence>
<proteinExistence type="predicted"/>